<sequence>MTGDGSISDERALVSKKHHLAVGVDIGGSGIKGALVNLHKGKLVKKRTRIPTPRPADPEAVVDVVADVVRSVAEHAADHDVIESPDEITDLPLGVTFPGIMKSGVAHSAANLGDHWVGLDVAGMISQATGRTATVLNDADAAGQAEIDFGAGKDTKGVVLMTTLGTGIGCALFLNGKLVPNVELGHIEIDGHDAETRAAESARDREGLDWRQWADRLQRYYSTLEFLFSPDLFIVGGGVSKRSEEFLPLLNLDTPIVPAGLLNEAGIIGAAAMAGHAAKKRRKNSAGHG</sequence>
<dbReference type="EMBL" id="JACBZP010000001">
    <property type="protein sequence ID" value="NYI68314.1"/>
    <property type="molecule type" value="Genomic_DNA"/>
</dbReference>
<dbReference type="PANTHER" id="PTHR18964:SF146">
    <property type="entry name" value="POLYPHOSPHATE GLUCOKINASE"/>
    <property type="match status" value="1"/>
</dbReference>
<keyword evidence="3" id="KW-1185">Reference proteome</keyword>
<dbReference type="EC" id="2.7.1.63" evidence="2"/>
<comment type="similarity">
    <text evidence="1">Belongs to the ROK (NagC/XylR) family.</text>
</comment>
<dbReference type="NCBIfam" id="NF045942">
    <property type="entry name" value="PolPhglucPhase"/>
    <property type="match status" value="1"/>
</dbReference>
<comment type="caution">
    <text evidence="2">The sequence shown here is derived from an EMBL/GenBank/DDBJ whole genome shotgun (WGS) entry which is preliminary data.</text>
</comment>
<organism evidence="2 3">
    <name type="scientific">Spelaeicoccus albus</name>
    <dbReference type="NCBI Taxonomy" id="1280376"/>
    <lineage>
        <taxon>Bacteria</taxon>
        <taxon>Bacillati</taxon>
        <taxon>Actinomycetota</taxon>
        <taxon>Actinomycetes</taxon>
        <taxon>Micrococcales</taxon>
        <taxon>Brevibacteriaceae</taxon>
        <taxon>Spelaeicoccus</taxon>
    </lineage>
</organism>
<dbReference type="InterPro" id="IPR000600">
    <property type="entry name" value="ROK"/>
</dbReference>
<reference evidence="2 3" key="1">
    <citation type="submission" date="2020-07" db="EMBL/GenBank/DDBJ databases">
        <title>Sequencing the genomes of 1000 actinobacteria strains.</title>
        <authorList>
            <person name="Klenk H.-P."/>
        </authorList>
    </citation>
    <scope>NUCLEOTIDE SEQUENCE [LARGE SCALE GENOMIC DNA]</scope>
    <source>
        <strain evidence="2 3">DSM 26341</strain>
    </source>
</reference>
<evidence type="ECO:0000313" key="3">
    <source>
        <dbReference type="Proteomes" id="UP000539111"/>
    </source>
</evidence>
<gene>
    <name evidence="2" type="ORF">BJY26_002620</name>
</gene>
<dbReference type="Gene3D" id="3.30.420.40">
    <property type="match status" value="2"/>
</dbReference>
<dbReference type="GO" id="GO:0047330">
    <property type="term" value="F:polyphosphate-glucose phosphotransferase activity"/>
    <property type="evidence" value="ECO:0007669"/>
    <property type="project" value="UniProtKB-EC"/>
</dbReference>
<dbReference type="SUPFAM" id="SSF53067">
    <property type="entry name" value="Actin-like ATPase domain"/>
    <property type="match status" value="1"/>
</dbReference>
<proteinExistence type="inferred from homology"/>
<dbReference type="Pfam" id="PF00480">
    <property type="entry name" value="ROK"/>
    <property type="match status" value="1"/>
</dbReference>
<evidence type="ECO:0000256" key="1">
    <source>
        <dbReference type="ARBA" id="ARBA00006479"/>
    </source>
</evidence>
<dbReference type="AlphaFoldDB" id="A0A7Z0IIC2"/>
<accession>A0A7Z0IIC2</accession>
<keyword evidence="2" id="KW-0418">Kinase</keyword>
<dbReference type="Proteomes" id="UP000539111">
    <property type="component" value="Unassembled WGS sequence"/>
</dbReference>
<keyword evidence="2" id="KW-0808">Transferase</keyword>
<dbReference type="CDD" id="cd24058">
    <property type="entry name" value="ASKHA_NBD_ROK_PPGK"/>
    <property type="match status" value="1"/>
</dbReference>
<dbReference type="InterPro" id="IPR043129">
    <property type="entry name" value="ATPase_NBD"/>
</dbReference>
<protein>
    <submittedName>
        <fullName evidence="2">Polyphosphate glucokinase</fullName>
        <ecNumber evidence="2">2.7.1.63</ecNumber>
    </submittedName>
</protein>
<dbReference type="PANTHER" id="PTHR18964">
    <property type="entry name" value="ROK (REPRESSOR, ORF, KINASE) FAMILY"/>
    <property type="match status" value="1"/>
</dbReference>
<evidence type="ECO:0000313" key="2">
    <source>
        <dbReference type="EMBL" id="NYI68314.1"/>
    </source>
</evidence>
<name>A0A7Z0IIC2_9MICO</name>